<gene>
    <name evidence="3" type="ORF">UR67_C0004G0028</name>
</gene>
<dbReference type="InterPro" id="IPR003593">
    <property type="entry name" value="AAA+_ATPase"/>
</dbReference>
<organism evidence="3 4">
    <name type="scientific">candidate division CPR3 bacterium GW2011_GWF2_35_18</name>
    <dbReference type="NCBI Taxonomy" id="1618350"/>
    <lineage>
        <taxon>Bacteria</taxon>
        <taxon>Bacteria division CPR3</taxon>
    </lineage>
</organism>
<dbReference type="SUPFAM" id="SSF52540">
    <property type="entry name" value="P-loop containing nucleoside triphosphate hydrolases"/>
    <property type="match status" value="1"/>
</dbReference>
<dbReference type="Pfam" id="PF13541">
    <property type="entry name" value="ChlI"/>
    <property type="match status" value="1"/>
</dbReference>
<dbReference type="PATRIC" id="fig|1618350.3.peg.662"/>
<dbReference type="InterPro" id="IPR045006">
    <property type="entry name" value="CHLI-like"/>
</dbReference>
<comment type="similarity">
    <text evidence="1">Belongs to the Mg-chelatase subunits D/I family. ComM subfamily.</text>
</comment>
<evidence type="ECO:0000313" key="4">
    <source>
        <dbReference type="Proteomes" id="UP000034581"/>
    </source>
</evidence>
<dbReference type="InterPro" id="IPR000523">
    <property type="entry name" value="Mg_chelatse_chII-like_cat_dom"/>
</dbReference>
<dbReference type="Pfam" id="PF13335">
    <property type="entry name" value="Mg_chelatase_C"/>
    <property type="match status" value="1"/>
</dbReference>
<comment type="caution">
    <text evidence="3">The sequence shown here is derived from an EMBL/GenBank/DDBJ whole genome shotgun (WGS) entry which is preliminary data.</text>
</comment>
<feature type="domain" description="AAA+ ATPase" evidence="2">
    <location>
        <begin position="214"/>
        <end position="397"/>
    </location>
</feature>
<accession>A0A0G0C0J5</accession>
<dbReference type="AlphaFoldDB" id="A0A0G0C0J5"/>
<dbReference type="NCBIfam" id="TIGR00368">
    <property type="entry name" value="YifB family Mg chelatase-like AAA ATPase"/>
    <property type="match status" value="1"/>
</dbReference>
<dbReference type="InterPro" id="IPR020568">
    <property type="entry name" value="Ribosomal_Su5_D2-typ_SF"/>
</dbReference>
<dbReference type="PRINTS" id="PR00830">
    <property type="entry name" value="ENDOLAPTASE"/>
</dbReference>
<dbReference type="Gene3D" id="3.30.230.10">
    <property type="match status" value="1"/>
</dbReference>
<dbReference type="InterPro" id="IPR027417">
    <property type="entry name" value="P-loop_NTPase"/>
</dbReference>
<reference evidence="3 4" key="1">
    <citation type="journal article" date="2015" name="Nature">
        <title>rRNA introns, odd ribosomes, and small enigmatic genomes across a large radiation of phyla.</title>
        <authorList>
            <person name="Brown C.T."/>
            <person name="Hug L.A."/>
            <person name="Thomas B.C."/>
            <person name="Sharon I."/>
            <person name="Castelle C.J."/>
            <person name="Singh A."/>
            <person name="Wilkins M.J."/>
            <person name="Williams K.H."/>
            <person name="Banfield J.F."/>
        </authorList>
    </citation>
    <scope>NUCLEOTIDE SEQUENCE [LARGE SCALE GENOMIC DNA]</scope>
</reference>
<dbReference type="InterPro" id="IPR014721">
    <property type="entry name" value="Ribsml_uS5_D2-typ_fold_subgr"/>
</dbReference>
<dbReference type="GO" id="GO:0005524">
    <property type="term" value="F:ATP binding"/>
    <property type="evidence" value="ECO:0007669"/>
    <property type="project" value="InterPro"/>
</dbReference>
<dbReference type="Gene3D" id="3.40.50.300">
    <property type="entry name" value="P-loop containing nucleotide triphosphate hydrolases"/>
    <property type="match status" value="1"/>
</dbReference>
<dbReference type="STRING" id="1618350.UR67_C0004G0028"/>
<dbReference type="Proteomes" id="UP000034581">
    <property type="component" value="Unassembled WGS sequence"/>
</dbReference>
<dbReference type="SMART" id="SM00382">
    <property type="entry name" value="AAA"/>
    <property type="match status" value="1"/>
</dbReference>
<dbReference type="InterPro" id="IPR025158">
    <property type="entry name" value="Mg_chelat-rel_C"/>
</dbReference>
<dbReference type="PANTHER" id="PTHR32039">
    <property type="entry name" value="MAGNESIUM-CHELATASE SUBUNIT CHLI"/>
    <property type="match status" value="1"/>
</dbReference>
<evidence type="ECO:0000259" key="2">
    <source>
        <dbReference type="SMART" id="SM00382"/>
    </source>
</evidence>
<evidence type="ECO:0000256" key="1">
    <source>
        <dbReference type="ARBA" id="ARBA00006354"/>
    </source>
</evidence>
<proteinExistence type="inferred from homology"/>
<sequence length="511" mass="55973">MLSKISSGATFGLESISVDVEVDVSRGNLPKFNIVGLPDKAVEESKERVRSAIKNSGAKMPVSRITVNLAPADLPKEGPAYDLPIAVGLLIASEQLKGDFSDSFFLGELSLDGSLRHTNGVLPQVQLAKNHGFKKVFVPAVNGPEAAIIPGIEIVPVNCLLDLYYHLLGDKLIPSYQQGNLENLFSNDVMSDYDLSRIRGQEQAKRAIEIAAAGGHNIFFSGPPGAGKTLLARTIPTILPRLTLEEALEVTKVYSVSGLLSQKQAIVKIRPFRAPHHTTSHVGLVGGGVNPKPGEISLAHRGVLFLDEFPEFPRQVLEAMRQPLEDGIIQVSRAKGTVAFPAKFMLIAASNPCPCGFLGDETRECTCLPTAISRYQKKISGPILDRIDLILEVPAVKVEKLTNTEEGIKVEDSKTVAKRVQNARDKQVKRFSDSGIFSNAEMRIKEIEKFCQLSNDVLNLMRQAVSQLRLSARSYYRTLKVARTITDLSESEEIQLSHVAEALQYRPKIEF</sequence>
<dbReference type="Pfam" id="PF01078">
    <property type="entry name" value="Mg_chelatase"/>
    <property type="match status" value="1"/>
</dbReference>
<evidence type="ECO:0000313" key="3">
    <source>
        <dbReference type="EMBL" id="KKP69631.1"/>
    </source>
</evidence>
<name>A0A0G0C0J5_UNCC3</name>
<protein>
    <submittedName>
        <fullName evidence="3">Mg chelatase, subunit ChlI</fullName>
    </submittedName>
</protein>
<dbReference type="SUPFAM" id="SSF54211">
    <property type="entry name" value="Ribosomal protein S5 domain 2-like"/>
    <property type="match status" value="1"/>
</dbReference>
<dbReference type="PANTHER" id="PTHR32039:SF7">
    <property type="entry name" value="COMPETENCE PROTEIN COMM"/>
    <property type="match status" value="1"/>
</dbReference>
<dbReference type="EMBL" id="LBQB01000004">
    <property type="protein sequence ID" value="KKP69631.1"/>
    <property type="molecule type" value="Genomic_DNA"/>
</dbReference>
<dbReference type="InterPro" id="IPR004482">
    <property type="entry name" value="Mg_chelat-rel"/>
</dbReference>